<feature type="compositionally biased region" description="Gly residues" evidence="1">
    <location>
        <begin position="1"/>
        <end position="10"/>
    </location>
</feature>
<organism evidence="2 3">
    <name type="scientific">Dichanthelium oligosanthes</name>
    <dbReference type="NCBI Taxonomy" id="888268"/>
    <lineage>
        <taxon>Eukaryota</taxon>
        <taxon>Viridiplantae</taxon>
        <taxon>Streptophyta</taxon>
        <taxon>Embryophyta</taxon>
        <taxon>Tracheophyta</taxon>
        <taxon>Spermatophyta</taxon>
        <taxon>Magnoliopsida</taxon>
        <taxon>Liliopsida</taxon>
        <taxon>Poales</taxon>
        <taxon>Poaceae</taxon>
        <taxon>PACMAD clade</taxon>
        <taxon>Panicoideae</taxon>
        <taxon>Panicodae</taxon>
        <taxon>Paniceae</taxon>
        <taxon>Dichantheliinae</taxon>
        <taxon>Dichanthelium</taxon>
    </lineage>
</organism>
<name>A0A1E5UNJ5_9POAL</name>
<dbReference type="EMBL" id="LWDX02070069">
    <property type="protein sequence ID" value="OEL14426.1"/>
    <property type="molecule type" value="Genomic_DNA"/>
</dbReference>
<evidence type="ECO:0000313" key="3">
    <source>
        <dbReference type="Proteomes" id="UP000095767"/>
    </source>
</evidence>
<feature type="compositionally biased region" description="Low complexity" evidence="1">
    <location>
        <begin position="11"/>
        <end position="20"/>
    </location>
</feature>
<evidence type="ECO:0000256" key="1">
    <source>
        <dbReference type="SAM" id="MobiDB-lite"/>
    </source>
</evidence>
<gene>
    <name evidence="2" type="ORF">BAE44_0024556</name>
</gene>
<dbReference type="AlphaFoldDB" id="A0A1E5UNJ5"/>
<protein>
    <submittedName>
        <fullName evidence="2">Uncharacterized protein</fullName>
    </submittedName>
</protein>
<accession>A0A1E5UNJ5</accession>
<proteinExistence type="predicted"/>
<sequence length="62" mass="6278">LVGAAGGSGGTRAAPAASRARLPRPDLARAREILSFGFETSLTPVADFFSVGCRVLVALSSC</sequence>
<keyword evidence="3" id="KW-1185">Reference proteome</keyword>
<comment type="caution">
    <text evidence="2">The sequence shown here is derived from an EMBL/GenBank/DDBJ whole genome shotgun (WGS) entry which is preliminary data.</text>
</comment>
<feature type="non-terminal residue" evidence="2">
    <location>
        <position position="1"/>
    </location>
</feature>
<evidence type="ECO:0000313" key="2">
    <source>
        <dbReference type="EMBL" id="OEL14426.1"/>
    </source>
</evidence>
<dbReference type="Proteomes" id="UP000095767">
    <property type="component" value="Unassembled WGS sequence"/>
</dbReference>
<reference evidence="2 3" key="1">
    <citation type="submission" date="2016-09" db="EMBL/GenBank/DDBJ databases">
        <title>The draft genome of Dichanthelium oligosanthes: A C3 panicoid grass species.</title>
        <authorList>
            <person name="Studer A.J."/>
            <person name="Schnable J.C."/>
            <person name="Brutnell T.P."/>
        </authorList>
    </citation>
    <scope>NUCLEOTIDE SEQUENCE [LARGE SCALE GENOMIC DNA]</scope>
    <source>
        <strain evidence="3">cv. Kellogg 1175</strain>
        <tissue evidence="2">Leaf</tissue>
    </source>
</reference>
<feature type="region of interest" description="Disordered" evidence="1">
    <location>
        <begin position="1"/>
        <end position="21"/>
    </location>
</feature>